<gene>
    <name evidence="2" type="ORF">H4O21_12780</name>
</gene>
<dbReference type="AlphaFoldDB" id="A0A839IPQ5"/>
<keyword evidence="3" id="KW-1185">Reference proteome</keyword>
<feature type="region of interest" description="Disordered" evidence="1">
    <location>
        <begin position="76"/>
        <end position="107"/>
    </location>
</feature>
<evidence type="ECO:0000313" key="2">
    <source>
        <dbReference type="EMBL" id="MBB1487483.1"/>
    </source>
</evidence>
<proteinExistence type="predicted"/>
<dbReference type="Proteomes" id="UP000565262">
    <property type="component" value="Unassembled WGS sequence"/>
</dbReference>
<dbReference type="RefSeq" id="WP_182809261.1">
    <property type="nucleotide sequence ID" value="NZ_JACJFM010000015.1"/>
</dbReference>
<sequence>MNARTQPEKLNISVESVVLKSASRKEPESAPVLKHMEQLKCQLQEQLDSLNTVVDSMQRISSIMERMADNRYKLNTGAKDSAVGEPEGRSVRGKFGNQSGHHPPGKR</sequence>
<name>A0A839IPQ5_9GAMM</name>
<accession>A0A839IPQ5</accession>
<evidence type="ECO:0000313" key="3">
    <source>
        <dbReference type="Proteomes" id="UP000565262"/>
    </source>
</evidence>
<evidence type="ECO:0000256" key="1">
    <source>
        <dbReference type="SAM" id="MobiDB-lite"/>
    </source>
</evidence>
<protein>
    <submittedName>
        <fullName evidence="2">Uncharacterized protein</fullName>
    </submittedName>
</protein>
<dbReference type="EMBL" id="JACJFM010000015">
    <property type="protein sequence ID" value="MBB1487483.1"/>
    <property type="molecule type" value="Genomic_DNA"/>
</dbReference>
<comment type="caution">
    <text evidence="2">The sequence shown here is derived from an EMBL/GenBank/DDBJ whole genome shotgun (WGS) entry which is preliminary data.</text>
</comment>
<reference evidence="2 3" key="1">
    <citation type="submission" date="2020-08" db="EMBL/GenBank/DDBJ databases">
        <title>Oceanospirillum sp. nov. isolated from marine sediment.</title>
        <authorList>
            <person name="Ji X."/>
        </authorList>
    </citation>
    <scope>NUCLEOTIDE SEQUENCE [LARGE SCALE GENOMIC DNA]</scope>
    <source>
        <strain evidence="2 3">D5</strain>
    </source>
</reference>
<organism evidence="2 3">
    <name type="scientific">Oceanospirillum sediminis</name>
    <dbReference type="NCBI Taxonomy" id="2760088"/>
    <lineage>
        <taxon>Bacteria</taxon>
        <taxon>Pseudomonadati</taxon>
        <taxon>Pseudomonadota</taxon>
        <taxon>Gammaproteobacteria</taxon>
        <taxon>Oceanospirillales</taxon>
        <taxon>Oceanospirillaceae</taxon>
        <taxon>Oceanospirillum</taxon>
    </lineage>
</organism>